<evidence type="ECO:0000313" key="3">
    <source>
        <dbReference type="Proteomes" id="UP000093592"/>
    </source>
</evidence>
<comment type="caution">
    <text evidence="2">The sequence shown here is derived from an EMBL/GenBank/DDBJ whole genome shotgun (WGS) entry which is preliminary data.</text>
</comment>
<gene>
    <name evidence="2" type="ORF">A5707_15390</name>
</gene>
<dbReference type="OrthoDB" id="4727254at2"/>
<accession>A0A1A2ZII0</accession>
<proteinExistence type="predicted"/>
<feature type="region of interest" description="Disordered" evidence="1">
    <location>
        <begin position="243"/>
        <end position="272"/>
    </location>
</feature>
<feature type="compositionally biased region" description="Acidic residues" evidence="1">
    <location>
        <begin position="347"/>
        <end position="363"/>
    </location>
</feature>
<feature type="compositionally biased region" description="Basic and acidic residues" evidence="1">
    <location>
        <begin position="364"/>
        <end position="374"/>
    </location>
</feature>
<reference evidence="3" key="1">
    <citation type="submission" date="2016-06" db="EMBL/GenBank/DDBJ databases">
        <authorList>
            <person name="Sutton G."/>
            <person name="Brinkac L."/>
            <person name="Sanka R."/>
            <person name="Adams M."/>
            <person name="Lau E."/>
            <person name="Sam S."/>
            <person name="Sreng N."/>
            <person name="Him V."/>
            <person name="Kerleguer A."/>
            <person name="Cheng S."/>
        </authorList>
    </citation>
    <scope>NUCLEOTIDE SEQUENCE [LARGE SCALE GENOMIC DNA]</scope>
    <source>
        <strain evidence="3">E861</strain>
    </source>
</reference>
<protein>
    <submittedName>
        <fullName evidence="2">Uncharacterized protein</fullName>
    </submittedName>
</protein>
<name>A0A1A2ZII0_9MYCO</name>
<dbReference type="AlphaFoldDB" id="A0A1A2ZII0"/>
<organism evidence="2 3">
    <name type="scientific">Mycobacterium kyorinense</name>
    <dbReference type="NCBI Taxonomy" id="487514"/>
    <lineage>
        <taxon>Bacteria</taxon>
        <taxon>Bacillati</taxon>
        <taxon>Actinomycetota</taxon>
        <taxon>Actinomycetes</taxon>
        <taxon>Mycobacteriales</taxon>
        <taxon>Mycobacteriaceae</taxon>
        <taxon>Mycobacterium</taxon>
    </lineage>
</organism>
<dbReference type="EMBL" id="LZKJ01000054">
    <property type="protein sequence ID" value="OBI50065.1"/>
    <property type="molecule type" value="Genomic_DNA"/>
</dbReference>
<dbReference type="RefSeq" id="WP_065013424.1">
    <property type="nucleotide sequence ID" value="NZ_LZKJ01000054.1"/>
</dbReference>
<feature type="compositionally biased region" description="Polar residues" evidence="1">
    <location>
        <begin position="386"/>
        <end position="398"/>
    </location>
</feature>
<feature type="compositionally biased region" description="Pro residues" evidence="1">
    <location>
        <begin position="409"/>
        <end position="436"/>
    </location>
</feature>
<evidence type="ECO:0000313" key="2">
    <source>
        <dbReference type="EMBL" id="OBI50065.1"/>
    </source>
</evidence>
<evidence type="ECO:0000256" key="1">
    <source>
        <dbReference type="SAM" id="MobiDB-lite"/>
    </source>
</evidence>
<dbReference type="Proteomes" id="UP000093592">
    <property type="component" value="Unassembled WGS sequence"/>
</dbReference>
<feature type="region of interest" description="Disordered" evidence="1">
    <location>
        <begin position="338"/>
        <end position="451"/>
    </location>
</feature>
<sequence>MAERLDVAARLAEGAPAVEHTQTYVNACRAVGYQHPDLTARDSQIRDWYEAEAGMQLRTLDNDCAALWAALNAADEALALQRAQVGELDAAWRGPGADSATQFLHRHCETAAAVVAAVRTASQECGALRDNVWQLIDGKVATAIAVDDRTQQTAWLAAAHTVATGAGDRSAAENVIREQVIPYVDNDIRVEWLTAMRSATESVAAAYDAVLDALAAGPEVRFELPSDLGPRPQLEEVPGPIGGVGPIPEAPPPVATTPAAVSTPLPPPAPASPLPTDILDALPADEPLPEAALGDGAGMPTGAGTLGGLGGLGGSIGGVVGQIIDGIAGLVGSLTDGLGDPSVPDDAPFDDELDGDDPVDEAADERPDREHEPPPADTVEDGAAADTSSENPETTEQVGGQPVAQHDSAPPPTIAPAPVAPTPPAPPPEGPAPADPTPCQIAADELPQAGQ</sequence>